<accession>A0ABW2XA73</accession>
<dbReference type="RefSeq" id="WP_378322226.1">
    <property type="nucleotide sequence ID" value="NZ_JBHTGP010000002.1"/>
</dbReference>
<dbReference type="SUPFAM" id="SSF48576">
    <property type="entry name" value="Terpenoid synthases"/>
    <property type="match status" value="1"/>
</dbReference>
<dbReference type="Pfam" id="PF00348">
    <property type="entry name" value="polyprenyl_synt"/>
    <property type="match status" value="1"/>
</dbReference>
<sequence>MTATDTPATSADGAGSAREAERALAGARALLDPALRAAVHGLPAPVRRVAGYHLGWWDERERPSPGAGGGKAIRPALALLCGEAAGGGPDAALPAAVAVELVHNFALLHDDIAAGAATRRRRPAAWSVFGTAPALLTGDSLMVAAMDALAAGPADVAPRALRDLAAGLQELCAGQSAGTRAAADAGATLDDCREVIASRTASLFGCACALGALYGGGSGERVRLLRMFGERLGHAFALASDISGIWGDPKETGRPVHADLAARRRSFPVVAALGSGTAAGRELSAAYETGAEFSPAVLAHLAGLVERTGARRLAADLAARNLADAAACLDAAGPSARPAAGLRAVAALIGARAR</sequence>
<gene>
    <name evidence="2" type="ORF">ACFQZM_02470</name>
</gene>
<name>A0ABW2XA73_9ACTN</name>
<organism evidence="2 3">
    <name type="scientific">Actinomadura fibrosa</name>
    <dbReference type="NCBI Taxonomy" id="111802"/>
    <lineage>
        <taxon>Bacteria</taxon>
        <taxon>Bacillati</taxon>
        <taxon>Actinomycetota</taxon>
        <taxon>Actinomycetes</taxon>
        <taxon>Streptosporangiales</taxon>
        <taxon>Thermomonosporaceae</taxon>
        <taxon>Actinomadura</taxon>
    </lineage>
</organism>
<evidence type="ECO:0000313" key="3">
    <source>
        <dbReference type="Proteomes" id="UP001597063"/>
    </source>
</evidence>
<reference evidence="3" key="1">
    <citation type="journal article" date="2019" name="Int. J. Syst. Evol. Microbiol.">
        <title>The Global Catalogue of Microorganisms (GCM) 10K type strain sequencing project: providing services to taxonomists for standard genome sequencing and annotation.</title>
        <authorList>
            <consortium name="The Broad Institute Genomics Platform"/>
            <consortium name="The Broad Institute Genome Sequencing Center for Infectious Disease"/>
            <person name="Wu L."/>
            <person name="Ma J."/>
        </authorList>
    </citation>
    <scope>NUCLEOTIDE SEQUENCE [LARGE SCALE GENOMIC DNA]</scope>
    <source>
        <strain evidence="3">JCM 9371</strain>
    </source>
</reference>
<evidence type="ECO:0000313" key="2">
    <source>
        <dbReference type="EMBL" id="MFD0683349.1"/>
    </source>
</evidence>
<dbReference type="PANTHER" id="PTHR12001">
    <property type="entry name" value="GERANYLGERANYL PYROPHOSPHATE SYNTHASE"/>
    <property type="match status" value="1"/>
</dbReference>
<dbReference type="InterPro" id="IPR000092">
    <property type="entry name" value="Polyprenyl_synt"/>
</dbReference>
<comment type="caution">
    <text evidence="2">The sequence shown here is derived from an EMBL/GenBank/DDBJ whole genome shotgun (WGS) entry which is preliminary data.</text>
</comment>
<comment type="similarity">
    <text evidence="1">Belongs to the FPP/GGPP synthase family.</text>
</comment>
<dbReference type="InterPro" id="IPR008949">
    <property type="entry name" value="Isoprenoid_synthase_dom_sf"/>
</dbReference>
<keyword evidence="1" id="KW-0808">Transferase</keyword>
<dbReference type="Gene3D" id="1.10.600.10">
    <property type="entry name" value="Farnesyl Diphosphate Synthase"/>
    <property type="match status" value="1"/>
</dbReference>
<proteinExistence type="inferred from homology"/>
<dbReference type="Proteomes" id="UP001597063">
    <property type="component" value="Unassembled WGS sequence"/>
</dbReference>
<dbReference type="PANTHER" id="PTHR12001:SF86">
    <property type="entry name" value="GERANYLGERANYL DIPHOSPHATE SYNTHASE"/>
    <property type="match status" value="1"/>
</dbReference>
<protein>
    <submittedName>
        <fullName evidence="2">Polyprenyl synthetase family protein</fullName>
    </submittedName>
</protein>
<keyword evidence="3" id="KW-1185">Reference proteome</keyword>
<evidence type="ECO:0000256" key="1">
    <source>
        <dbReference type="RuleBase" id="RU004466"/>
    </source>
</evidence>
<dbReference type="EMBL" id="JBHTGP010000002">
    <property type="protein sequence ID" value="MFD0683349.1"/>
    <property type="molecule type" value="Genomic_DNA"/>
</dbReference>